<name>A0A344LM16_9PSEU</name>
<dbReference type="PROSITE" id="PS00923">
    <property type="entry name" value="ASP_GLU_RACEMASE_1"/>
    <property type="match status" value="1"/>
</dbReference>
<keyword evidence="4" id="KW-1185">Reference proteome</keyword>
<dbReference type="PANTHER" id="PTHR21198:SF7">
    <property type="entry name" value="ASPARTATE-GLUTAMATE RACEMASE FAMILY"/>
    <property type="match status" value="1"/>
</dbReference>
<protein>
    <submittedName>
        <fullName evidence="3">Aspartate racemase</fullName>
    </submittedName>
</protein>
<dbReference type="InterPro" id="IPR015942">
    <property type="entry name" value="Asp/Glu/hydantoin_racemase"/>
</dbReference>
<accession>A0A344LM16</accession>
<gene>
    <name evidence="3" type="ORF">A4R43_37230</name>
</gene>
<dbReference type="Gene3D" id="3.40.50.1860">
    <property type="match status" value="2"/>
</dbReference>
<comment type="similarity">
    <text evidence="1">Belongs to the aspartate/glutamate racemases family.</text>
</comment>
<dbReference type="KEGG" id="aab:A4R43_37230"/>
<evidence type="ECO:0000313" key="4">
    <source>
        <dbReference type="Proteomes" id="UP000250434"/>
    </source>
</evidence>
<organism evidence="3 4">
    <name type="scientific">Amycolatopsis albispora</name>
    <dbReference type="NCBI Taxonomy" id="1804986"/>
    <lineage>
        <taxon>Bacteria</taxon>
        <taxon>Bacillati</taxon>
        <taxon>Actinomycetota</taxon>
        <taxon>Actinomycetes</taxon>
        <taxon>Pseudonocardiales</taxon>
        <taxon>Pseudonocardiaceae</taxon>
        <taxon>Amycolatopsis</taxon>
    </lineage>
</organism>
<sequence length="227" mass="23993">MGPAATAEFLRLLALRVPARSDQEHPRIVLLSEPSIPDRTEALLAGDDTPLRPIRDGLRTLVSWGADLLAVPCNTAHAYVDRVSAQLPVPLVHIVDATLRMARLASPPGAWLTATTGTVASGLYQERAAGLGYPLLVPDEAEQHRIHHAASLVKANRTDEGGEVFASAVAALWQRDPRPVVTACTELPIAYAAAGLPPEAAVSSLDALATACADELYRAATPLRIAV</sequence>
<dbReference type="SUPFAM" id="SSF53681">
    <property type="entry name" value="Aspartate/glutamate racemase"/>
    <property type="match status" value="2"/>
</dbReference>
<dbReference type="EMBL" id="CP015163">
    <property type="protein sequence ID" value="AXB49090.1"/>
    <property type="molecule type" value="Genomic_DNA"/>
</dbReference>
<reference evidence="3 4" key="1">
    <citation type="submission" date="2016-04" db="EMBL/GenBank/DDBJ databases">
        <title>Complete genome sequence and analysis of deep-sea sediment isolate, Amycolatopsis sp. WP1.</title>
        <authorList>
            <person name="Wang H."/>
            <person name="Chen S."/>
            <person name="Wu Q."/>
        </authorList>
    </citation>
    <scope>NUCLEOTIDE SEQUENCE [LARGE SCALE GENOMIC DNA]</scope>
    <source>
        <strain evidence="3 4">WP1</strain>
    </source>
</reference>
<dbReference type="Proteomes" id="UP000250434">
    <property type="component" value="Chromosome"/>
</dbReference>
<keyword evidence="2" id="KW-0413">Isomerase</keyword>
<evidence type="ECO:0000256" key="2">
    <source>
        <dbReference type="ARBA" id="ARBA00023235"/>
    </source>
</evidence>
<dbReference type="PANTHER" id="PTHR21198">
    <property type="entry name" value="GLUTAMATE RACEMASE"/>
    <property type="match status" value="1"/>
</dbReference>
<evidence type="ECO:0000256" key="1">
    <source>
        <dbReference type="ARBA" id="ARBA00007847"/>
    </source>
</evidence>
<dbReference type="NCBIfam" id="TIGR00035">
    <property type="entry name" value="asp_race"/>
    <property type="match status" value="1"/>
</dbReference>
<dbReference type="InterPro" id="IPR018187">
    <property type="entry name" value="Asp/Glu_racemase_AS_1"/>
</dbReference>
<proteinExistence type="inferred from homology"/>
<evidence type="ECO:0000313" key="3">
    <source>
        <dbReference type="EMBL" id="AXB49090.1"/>
    </source>
</evidence>
<dbReference type="AlphaFoldDB" id="A0A344LM16"/>
<dbReference type="Pfam" id="PF01177">
    <property type="entry name" value="Asp_Glu_race"/>
    <property type="match status" value="1"/>
</dbReference>
<dbReference type="InterPro" id="IPR001920">
    <property type="entry name" value="Asp/Glu_race"/>
</dbReference>
<dbReference type="InterPro" id="IPR004380">
    <property type="entry name" value="Asp_race"/>
</dbReference>
<dbReference type="GO" id="GO:0047661">
    <property type="term" value="F:amino-acid racemase activity"/>
    <property type="evidence" value="ECO:0007669"/>
    <property type="project" value="InterPro"/>
</dbReference>
<dbReference type="OrthoDB" id="9803739at2"/>